<keyword evidence="2" id="KW-0378">Hydrolase</keyword>
<dbReference type="GO" id="GO:0016787">
    <property type="term" value="F:hydrolase activity"/>
    <property type="evidence" value="ECO:0007669"/>
    <property type="project" value="UniProtKB-KW"/>
</dbReference>
<dbReference type="InterPro" id="IPR052897">
    <property type="entry name" value="Sec-Metab_Biosynth_Hydrolase"/>
</dbReference>
<dbReference type="Pfam" id="PF12697">
    <property type="entry name" value="Abhydrolase_6"/>
    <property type="match status" value="1"/>
</dbReference>
<dbReference type="EMBL" id="QHKI01000097">
    <property type="protein sequence ID" value="RSM64421.1"/>
    <property type="molecule type" value="Genomic_DNA"/>
</dbReference>
<comment type="caution">
    <text evidence="2">The sequence shown here is derived from an EMBL/GenBank/DDBJ whole genome shotgun (WGS) entry which is preliminary data.</text>
</comment>
<dbReference type="InterPro" id="IPR029058">
    <property type="entry name" value="AB_hydrolase_fold"/>
</dbReference>
<evidence type="ECO:0000313" key="3">
    <source>
        <dbReference type="Proteomes" id="UP000287547"/>
    </source>
</evidence>
<dbReference type="AlphaFoldDB" id="A0A428YA72"/>
<dbReference type="RefSeq" id="WP_037262926.1">
    <property type="nucleotide sequence ID" value="NZ_QHKI01000097.1"/>
</dbReference>
<name>A0A428YA72_KIBAR</name>
<organism evidence="2 3">
    <name type="scientific">Kibdelosporangium aridum</name>
    <dbReference type="NCBI Taxonomy" id="2030"/>
    <lineage>
        <taxon>Bacteria</taxon>
        <taxon>Bacillati</taxon>
        <taxon>Actinomycetota</taxon>
        <taxon>Actinomycetes</taxon>
        <taxon>Pseudonocardiales</taxon>
        <taxon>Pseudonocardiaceae</taxon>
        <taxon>Kibdelosporangium</taxon>
    </lineage>
</organism>
<gene>
    <name evidence="2" type="ORF">DMH04_51480</name>
</gene>
<feature type="domain" description="AB hydrolase-1" evidence="1">
    <location>
        <begin position="6"/>
        <end position="274"/>
    </location>
</feature>
<accession>A0A428YA72</accession>
<dbReference type="OrthoDB" id="3827413at2"/>
<dbReference type="Proteomes" id="UP000287547">
    <property type="component" value="Unassembled WGS sequence"/>
</dbReference>
<dbReference type="Gene3D" id="3.40.50.1820">
    <property type="entry name" value="alpha/beta hydrolase"/>
    <property type="match status" value="1"/>
</dbReference>
<dbReference type="SUPFAM" id="SSF53474">
    <property type="entry name" value="alpha/beta-Hydrolases"/>
    <property type="match status" value="1"/>
</dbReference>
<proteinExistence type="predicted"/>
<dbReference type="PANTHER" id="PTHR37017:SF11">
    <property type="entry name" value="ESTERASE_LIPASE_THIOESTERASE DOMAIN-CONTAINING PROTEIN"/>
    <property type="match status" value="1"/>
</dbReference>
<protein>
    <submittedName>
        <fullName evidence="2">Alpha/beta hydrolase</fullName>
    </submittedName>
</protein>
<reference evidence="2 3" key="1">
    <citation type="submission" date="2018-05" db="EMBL/GenBank/DDBJ databases">
        <title>Evolution of GPA BGCs.</title>
        <authorList>
            <person name="Waglechner N."/>
            <person name="Wright G.D."/>
        </authorList>
    </citation>
    <scope>NUCLEOTIDE SEQUENCE [LARGE SCALE GENOMIC DNA]</scope>
    <source>
        <strain evidence="2 3">A82846</strain>
    </source>
</reference>
<sequence length="282" mass="31367">MIPTYVFVHPSGSNSTVWTPMQREMAFRGHRTLAVDLPGRRTGFTRAYQVQDLETFAAEPSPIANVTGPDWVDHVVDAVRRVREHGPVILVGHSLGGLMVTGVANQIPDFLDRIVYIAAQCPVTMAGADYLSEPEWASSKLFPATVKITMTNPAERGYIRLNWRTADPEVFDALHEALGAGSDPDAFVATLNGFEPDEVWWQTNPTFDYRVDKDTWGRVPHSFIRLTEDQSMPPAAQERYIKEADALTPENPFDVHFASGGHGTFLNRPAEVADILSSFSRR</sequence>
<dbReference type="PANTHER" id="PTHR37017">
    <property type="entry name" value="AB HYDROLASE-1 DOMAIN-CONTAINING PROTEIN-RELATED"/>
    <property type="match status" value="1"/>
</dbReference>
<evidence type="ECO:0000259" key="1">
    <source>
        <dbReference type="Pfam" id="PF12697"/>
    </source>
</evidence>
<dbReference type="InterPro" id="IPR000073">
    <property type="entry name" value="AB_hydrolase_1"/>
</dbReference>
<evidence type="ECO:0000313" key="2">
    <source>
        <dbReference type="EMBL" id="RSM64421.1"/>
    </source>
</evidence>